<keyword evidence="5" id="KW-1185">Reference proteome</keyword>
<name>A0ABD5RQY0_9EURY</name>
<proteinExistence type="predicted"/>
<sequence length="219" mass="23590">MDDPVARTLASYEGLADEYRDRHADRSVVADAVERFDDALGAARTGDGGSSDGSLPSDRPTCVLDVGCGPAWEAATLADRGHDVTAIDITPAFLRQAGDVAPSADRARMDMRSLAFAPGSFDGVWACASFLHVPREDAPATLAGFERVLRDGGVLFCAVQRGEGERDTEGSPYDAEDERRFTLYDPESFREIVEDAGFTVDSLVTETDSHWLQVVARTA</sequence>
<evidence type="ECO:0000259" key="3">
    <source>
        <dbReference type="Pfam" id="PF13649"/>
    </source>
</evidence>
<keyword evidence="1 4" id="KW-0489">Methyltransferase</keyword>
<dbReference type="EC" id="2.1.1.64" evidence="4"/>
<dbReference type="GO" id="GO:0102208">
    <property type="term" value="F:2-polyprenyl-6-hydroxyphenol methylase activity"/>
    <property type="evidence" value="ECO:0007669"/>
    <property type="project" value="UniProtKB-EC"/>
</dbReference>
<dbReference type="Proteomes" id="UP001596099">
    <property type="component" value="Unassembled WGS sequence"/>
</dbReference>
<dbReference type="InterPro" id="IPR041698">
    <property type="entry name" value="Methyltransf_25"/>
</dbReference>
<evidence type="ECO:0000313" key="4">
    <source>
        <dbReference type="EMBL" id="MFC5972640.1"/>
    </source>
</evidence>
<dbReference type="Pfam" id="PF13649">
    <property type="entry name" value="Methyltransf_25"/>
    <property type="match status" value="1"/>
</dbReference>
<dbReference type="RefSeq" id="WP_247416254.1">
    <property type="nucleotide sequence ID" value="NZ_JALLGW010000001.1"/>
</dbReference>
<reference evidence="4 5" key="1">
    <citation type="journal article" date="2019" name="Int. J. Syst. Evol. Microbiol.">
        <title>The Global Catalogue of Microorganisms (GCM) 10K type strain sequencing project: providing services to taxonomists for standard genome sequencing and annotation.</title>
        <authorList>
            <consortium name="The Broad Institute Genomics Platform"/>
            <consortium name="The Broad Institute Genome Sequencing Center for Infectious Disease"/>
            <person name="Wu L."/>
            <person name="Ma J."/>
        </authorList>
    </citation>
    <scope>NUCLEOTIDE SEQUENCE [LARGE SCALE GENOMIC DNA]</scope>
    <source>
        <strain evidence="4 5">CGMCC 1.12543</strain>
    </source>
</reference>
<evidence type="ECO:0000313" key="5">
    <source>
        <dbReference type="Proteomes" id="UP001596099"/>
    </source>
</evidence>
<dbReference type="PANTHER" id="PTHR43861:SF1">
    <property type="entry name" value="TRANS-ACONITATE 2-METHYLTRANSFERASE"/>
    <property type="match status" value="1"/>
</dbReference>
<dbReference type="SUPFAM" id="SSF53335">
    <property type="entry name" value="S-adenosyl-L-methionine-dependent methyltransferases"/>
    <property type="match status" value="1"/>
</dbReference>
<protein>
    <submittedName>
        <fullName evidence="4">Class I SAM-dependent methyltransferase</fullName>
        <ecNumber evidence="4">2.1.1.222</ecNumber>
        <ecNumber evidence="4">2.1.1.64</ecNumber>
    </submittedName>
</protein>
<dbReference type="Gene3D" id="3.40.50.150">
    <property type="entry name" value="Vaccinia Virus protein VP39"/>
    <property type="match status" value="1"/>
</dbReference>
<dbReference type="GO" id="GO:0032259">
    <property type="term" value="P:methylation"/>
    <property type="evidence" value="ECO:0007669"/>
    <property type="project" value="UniProtKB-KW"/>
</dbReference>
<dbReference type="InterPro" id="IPR029063">
    <property type="entry name" value="SAM-dependent_MTases_sf"/>
</dbReference>
<feature type="domain" description="Methyltransferase" evidence="3">
    <location>
        <begin position="63"/>
        <end position="153"/>
    </location>
</feature>
<dbReference type="CDD" id="cd02440">
    <property type="entry name" value="AdoMet_MTases"/>
    <property type="match status" value="1"/>
</dbReference>
<dbReference type="PANTHER" id="PTHR43861">
    <property type="entry name" value="TRANS-ACONITATE 2-METHYLTRANSFERASE-RELATED"/>
    <property type="match status" value="1"/>
</dbReference>
<dbReference type="AlphaFoldDB" id="A0ABD5RQY0"/>
<gene>
    <name evidence="4" type="ORF">ACFPYI_14980</name>
</gene>
<organism evidence="4 5">
    <name type="scientific">Halomarina salina</name>
    <dbReference type="NCBI Taxonomy" id="1872699"/>
    <lineage>
        <taxon>Archaea</taxon>
        <taxon>Methanobacteriati</taxon>
        <taxon>Methanobacteriota</taxon>
        <taxon>Stenosarchaea group</taxon>
        <taxon>Halobacteria</taxon>
        <taxon>Halobacteriales</taxon>
        <taxon>Natronomonadaceae</taxon>
        <taxon>Halomarina</taxon>
    </lineage>
</organism>
<comment type="caution">
    <text evidence="4">The sequence shown here is derived from an EMBL/GenBank/DDBJ whole genome shotgun (WGS) entry which is preliminary data.</text>
</comment>
<keyword evidence="2 4" id="KW-0808">Transferase</keyword>
<dbReference type="EMBL" id="JBHSQH010000001">
    <property type="protein sequence ID" value="MFC5972640.1"/>
    <property type="molecule type" value="Genomic_DNA"/>
</dbReference>
<dbReference type="EC" id="2.1.1.222" evidence="4"/>
<evidence type="ECO:0000256" key="1">
    <source>
        <dbReference type="ARBA" id="ARBA00022603"/>
    </source>
</evidence>
<dbReference type="GO" id="GO:0061542">
    <property type="term" value="F:3-demethylubiquinol 3-O-methyltransferase activity"/>
    <property type="evidence" value="ECO:0007669"/>
    <property type="project" value="UniProtKB-EC"/>
</dbReference>
<accession>A0ABD5RQY0</accession>
<evidence type="ECO:0000256" key="2">
    <source>
        <dbReference type="ARBA" id="ARBA00022679"/>
    </source>
</evidence>